<feature type="signal peptide" evidence="2">
    <location>
        <begin position="1"/>
        <end position="24"/>
    </location>
</feature>
<name>A0A1A6AE52_9TREE</name>
<protein>
    <submittedName>
        <fullName evidence="3">Uncharacterized protein</fullName>
    </submittedName>
</protein>
<dbReference type="OrthoDB" id="2563301at2759"/>
<accession>A0A1A6AE52</accession>
<feature type="region of interest" description="Disordered" evidence="1">
    <location>
        <begin position="30"/>
        <end position="55"/>
    </location>
</feature>
<proteinExistence type="predicted"/>
<gene>
    <name evidence="3" type="ORF">I303_00114</name>
</gene>
<keyword evidence="2" id="KW-0732">Signal</keyword>
<evidence type="ECO:0000313" key="3">
    <source>
        <dbReference type="EMBL" id="OBR88303.1"/>
    </source>
</evidence>
<feature type="chain" id="PRO_5008342333" evidence="2">
    <location>
        <begin position="25"/>
        <end position="235"/>
    </location>
</feature>
<reference evidence="3" key="1">
    <citation type="submission" date="2013-07" db="EMBL/GenBank/DDBJ databases">
        <title>The Genome Sequence of Cryptococcus dejecticola CBS10117.</title>
        <authorList>
            <consortium name="The Broad Institute Genome Sequencing Platform"/>
            <person name="Cuomo C."/>
            <person name="Litvintseva A."/>
            <person name="Chen Y."/>
            <person name="Heitman J."/>
            <person name="Sun S."/>
            <person name="Springer D."/>
            <person name="Dromer F."/>
            <person name="Young S.K."/>
            <person name="Zeng Q."/>
            <person name="Gargeya S."/>
            <person name="Fitzgerald M."/>
            <person name="Abouelleil A."/>
            <person name="Alvarado L."/>
            <person name="Berlin A.M."/>
            <person name="Chapman S.B."/>
            <person name="Dewar J."/>
            <person name="Goldberg J."/>
            <person name="Griggs A."/>
            <person name="Gujja S."/>
            <person name="Hansen M."/>
            <person name="Howarth C."/>
            <person name="Imamovic A."/>
            <person name="Larimer J."/>
            <person name="McCowan C."/>
            <person name="Murphy C."/>
            <person name="Pearson M."/>
            <person name="Priest M."/>
            <person name="Roberts A."/>
            <person name="Saif S."/>
            <person name="Shea T."/>
            <person name="Sykes S."/>
            <person name="Wortman J."/>
            <person name="Nusbaum C."/>
            <person name="Birren B."/>
        </authorList>
    </citation>
    <scope>NUCLEOTIDE SEQUENCE [LARGE SCALE GENOMIC DNA]</scope>
    <source>
        <strain evidence="3">CBS 10117</strain>
    </source>
</reference>
<dbReference type="AlphaFoldDB" id="A0A1A6AE52"/>
<organism evidence="3">
    <name type="scientific">Kwoniella dejecticola CBS 10117</name>
    <dbReference type="NCBI Taxonomy" id="1296121"/>
    <lineage>
        <taxon>Eukaryota</taxon>
        <taxon>Fungi</taxon>
        <taxon>Dikarya</taxon>
        <taxon>Basidiomycota</taxon>
        <taxon>Agaricomycotina</taxon>
        <taxon>Tremellomycetes</taxon>
        <taxon>Tremellales</taxon>
        <taxon>Cryptococcaceae</taxon>
        <taxon>Kwoniella</taxon>
    </lineage>
</organism>
<sequence>MFYRLRGSSISLVLSLALAISVRAQGTIDKRQDSNEETENNDIGHKGLRLEGERGPIWHGSPKRSDLAGRDSTWLLAAASAIVWGNPGIVTSKFSFGGGPDWVQSATITIFDQWQNQYQQEMNYSSTLFDDYSLAGECWWPAALESATINQQDGDWIQNGQFVNDQYTSANAATGLWKITGKRAEVTWDMSYDNVLNKKGYWLGRMNESPIVVKLKSTNRFYDVRGEVNGGEIHS</sequence>
<dbReference type="EMBL" id="KI894027">
    <property type="protein sequence ID" value="OBR88303.1"/>
    <property type="molecule type" value="Genomic_DNA"/>
</dbReference>
<dbReference type="VEuPathDB" id="FungiDB:I303_00114"/>
<evidence type="ECO:0000256" key="2">
    <source>
        <dbReference type="SAM" id="SignalP"/>
    </source>
</evidence>
<evidence type="ECO:0000256" key="1">
    <source>
        <dbReference type="SAM" id="MobiDB-lite"/>
    </source>
</evidence>
<feature type="compositionally biased region" description="Basic and acidic residues" evidence="1">
    <location>
        <begin position="42"/>
        <end position="55"/>
    </location>
</feature>